<dbReference type="SUPFAM" id="SSF51735">
    <property type="entry name" value="NAD(P)-binding Rossmann-fold domains"/>
    <property type="match status" value="1"/>
</dbReference>
<dbReference type="PRINTS" id="PR00081">
    <property type="entry name" value="GDHRDH"/>
</dbReference>
<comment type="similarity">
    <text evidence="1">Belongs to the short-chain dehydrogenases/reductases (SDR) family.</text>
</comment>
<protein>
    <submittedName>
        <fullName evidence="3">Putative short-chain dehydrogenase</fullName>
    </submittedName>
</protein>
<dbReference type="AlphaFoldDB" id="A0A6A6T4R5"/>
<evidence type="ECO:0000313" key="3">
    <source>
        <dbReference type="EMBL" id="KAF2655005.1"/>
    </source>
</evidence>
<evidence type="ECO:0000313" key="4">
    <source>
        <dbReference type="Proteomes" id="UP000799324"/>
    </source>
</evidence>
<accession>A0A6A6T4R5</accession>
<dbReference type="GO" id="GO:0016491">
    <property type="term" value="F:oxidoreductase activity"/>
    <property type="evidence" value="ECO:0007669"/>
    <property type="project" value="UniProtKB-KW"/>
</dbReference>
<dbReference type="Pfam" id="PF00106">
    <property type="entry name" value="adh_short"/>
    <property type="match status" value="1"/>
</dbReference>
<dbReference type="EMBL" id="MU004355">
    <property type="protein sequence ID" value="KAF2655005.1"/>
    <property type="molecule type" value="Genomic_DNA"/>
</dbReference>
<dbReference type="InterPro" id="IPR002347">
    <property type="entry name" value="SDR_fam"/>
</dbReference>
<reference evidence="3" key="1">
    <citation type="journal article" date="2020" name="Stud. Mycol.">
        <title>101 Dothideomycetes genomes: a test case for predicting lifestyles and emergence of pathogens.</title>
        <authorList>
            <person name="Haridas S."/>
            <person name="Albert R."/>
            <person name="Binder M."/>
            <person name="Bloem J."/>
            <person name="Labutti K."/>
            <person name="Salamov A."/>
            <person name="Andreopoulos B."/>
            <person name="Baker S."/>
            <person name="Barry K."/>
            <person name="Bills G."/>
            <person name="Bluhm B."/>
            <person name="Cannon C."/>
            <person name="Castanera R."/>
            <person name="Culley D."/>
            <person name="Daum C."/>
            <person name="Ezra D."/>
            <person name="Gonzalez J."/>
            <person name="Henrissat B."/>
            <person name="Kuo A."/>
            <person name="Liang C."/>
            <person name="Lipzen A."/>
            <person name="Lutzoni F."/>
            <person name="Magnuson J."/>
            <person name="Mondo S."/>
            <person name="Nolan M."/>
            <person name="Ohm R."/>
            <person name="Pangilinan J."/>
            <person name="Park H.-J."/>
            <person name="Ramirez L."/>
            <person name="Alfaro M."/>
            <person name="Sun H."/>
            <person name="Tritt A."/>
            <person name="Yoshinaga Y."/>
            <person name="Zwiers L.-H."/>
            <person name="Turgeon B."/>
            <person name="Goodwin S."/>
            <person name="Spatafora J."/>
            <person name="Crous P."/>
            <person name="Grigoriev I."/>
        </authorList>
    </citation>
    <scope>NUCLEOTIDE SEQUENCE</scope>
    <source>
        <strain evidence="3">CBS 122681</strain>
    </source>
</reference>
<dbReference type="Proteomes" id="UP000799324">
    <property type="component" value="Unassembled WGS sequence"/>
</dbReference>
<dbReference type="OrthoDB" id="191139at2759"/>
<dbReference type="PANTHER" id="PTHR24320:SF272">
    <property type="entry name" value="NAD(P)-BINDING ROSSMANN-FOLD SUPERFAMILY PROTEIN"/>
    <property type="match status" value="1"/>
</dbReference>
<dbReference type="InterPro" id="IPR036291">
    <property type="entry name" value="NAD(P)-bd_dom_sf"/>
</dbReference>
<dbReference type="Gene3D" id="3.40.50.720">
    <property type="entry name" value="NAD(P)-binding Rossmann-like Domain"/>
    <property type="match status" value="1"/>
</dbReference>
<dbReference type="PANTHER" id="PTHR24320">
    <property type="entry name" value="RETINOL DEHYDROGENASE"/>
    <property type="match status" value="1"/>
</dbReference>
<evidence type="ECO:0000256" key="2">
    <source>
        <dbReference type="ARBA" id="ARBA00023002"/>
    </source>
</evidence>
<keyword evidence="2" id="KW-0560">Oxidoreductase</keyword>
<evidence type="ECO:0000256" key="1">
    <source>
        <dbReference type="ARBA" id="ARBA00006484"/>
    </source>
</evidence>
<organism evidence="3 4">
    <name type="scientific">Lophiostoma macrostomum CBS 122681</name>
    <dbReference type="NCBI Taxonomy" id="1314788"/>
    <lineage>
        <taxon>Eukaryota</taxon>
        <taxon>Fungi</taxon>
        <taxon>Dikarya</taxon>
        <taxon>Ascomycota</taxon>
        <taxon>Pezizomycotina</taxon>
        <taxon>Dothideomycetes</taxon>
        <taxon>Pleosporomycetidae</taxon>
        <taxon>Pleosporales</taxon>
        <taxon>Lophiostomataceae</taxon>
        <taxon>Lophiostoma</taxon>
    </lineage>
</organism>
<name>A0A6A6T4R5_9PLEO</name>
<sequence length="341" mass="36555">MSNSLIPYAESFAQPQGPGDARPTALQVIRDNDLVNKWTGRVVLITGATSGIGIETARALHATGADVYITARNAEKAFGVITDIRNSSEGRGALVAIDMDMDSLDSVKKAAKDFLTESDGKLNILINNAGIMATPAGSKTQDGFESQFGVNHLAHYTLTALLLPTLIKSSTPSFNSRVVALTSNGHRYSPVRFDDVNLTHDYDPWLAYGQSKTACIWLANHIDRVYGAQGVHTNSVHPGGIATGLQVNLSQDVMAEWGKDPALMAVFQSAEQGAATTVWAAVAPVWEGKGGKYLTNCSVGEPAKDGFDIKDYGFAPHVYDEEGEEKLWALSEELTGVKVEI</sequence>
<proteinExistence type="inferred from homology"/>
<keyword evidence="4" id="KW-1185">Reference proteome</keyword>
<gene>
    <name evidence="3" type="ORF">K491DRAFT_779075</name>
</gene>